<evidence type="ECO:0000256" key="1">
    <source>
        <dbReference type="ARBA" id="ARBA00001947"/>
    </source>
</evidence>
<evidence type="ECO:0000259" key="10">
    <source>
        <dbReference type="Pfam" id="PF00962"/>
    </source>
</evidence>
<organism evidence="11">
    <name type="scientific">Chaetoceros debilis</name>
    <dbReference type="NCBI Taxonomy" id="122233"/>
    <lineage>
        <taxon>Eukaryota</taxon>
        <taxon>Sar</taxon>
        <taxon>Stramenopiles</taxon>
        <taxon>Ochrophyta</taxon>
        <taxon>Bacillariophyta</taxon>
        <taxon>Coscinodiscophyceae</taxon>
        <taxon>Chaetocerotophycidae</taxon>
        <taxon>Chaetocerotales</taxon>
        <taxon>Chaetocerotaceae</taxon>
        <taxon>Chaetoceros</taxon>
    </lineage>
</organism>
<dbReference type="Gene3D" id="3.20.20.140">
    <property type="entry name" value="Metal-dependent hydrolases"/>
    <property type="match status" value="1"/>
</dbReference>
<dbReference type="PANTHER" id="PTHR11409">
    <property type="entry name" value="ADENOSINE DEAMINASE"/>
    <property type="match status" value="1"/>
</dbReference>
<dbReference type="GO" id="GO:0005829">
    <property type="term" value="C:cytosol"/>
    <property type="evidence" value="ECO:0007669"/>
    <property type="project" value="TreeGrafter"/>
</dbReference>
<comment type="pathway">
    <text evidence="2">Purine metabolism; purine nucleoside salvage.</text>
</comment>
<proteinExistence type="inferred from homology"/>
<keyword evidence="5" id="KW-0479">Metal-binding</keyword>
<dbReference type="GO" id="GO:0009897">
    <property type="term" value="C:external side of plasma membrane"/>
    <property type="evidence" value="ECO:0007669"/>
    <property type="project" value="TreeGrafter"/>
</dbReference>
<accession>A0A7S3Q706</accession>
<feature type="compositionally biased region" description="Polar residues" evidence="9">
    <location>
        <begin position="1"/>
        <end position="23"/>
    </location>
</feature>
<feature type="domain" description="Adenosine deaminase" evidence="10">
    <location>
        <begin position="140"/>
        <end position="407"/>
    </location>
</feature>
<dbReference type="GO" id="GO:0043103">
    <property type="term" value="P:hypoxanthine salvage"/>
    <property type="evidence" value="ECO:0007669"/>
    <property type="project" value="TreeGrafter"/>
</dbReference>
<evidence type="ECO:0000256" key="6">
    <source>
        <dbReference type="ARBA" id="ARBA00022726"/>
    </source>
</evidence>
<evidence type="ECO:0000256" key="7">
    <source>
        <dbReference type="ARBA" id="ARBA00022801"/>
    </source>
</evidence>
<dbReference type="InterPro" id="IPR006330">
    <property type="entry name" value="Ado/ade_deaminase"/>
</dbReference>
<dbReference type="UniPathway" id="UPA00606"/>
<dbReference type="PANTHER" id="PTHR11409:SF43">
    <property type="entry name" value="ADENOSINE DEAMINASE"/>
    <property type="match status" value="1"/>
</dbReference>
<dbReference type="GO" id="GO:0046872">
    <property type="term" value="F:metal ion binding"/>
    <property type="evidence" value="ECO:0007669"/>
    <property type="project" value="UniProtKB-KW"/>
</dbReference>
<evidence type="ECO:0000256" key="2">
    <source>
        <dbReference type="ARBA" id="ARBA00005058"/>
    </source>
</evidence>
<sequence>MPAITVSNETQTQSQPQTHAFQYTSTESSTPTSIPLARTLSTSYHPERVHLNHKWDHGYNLSMEQFLRYMPKVELHVHLDGSMDPLFLWDYLKKKRSSSSVSGSSGNCSNVMECLPEEVTLPWNNQTLKVRSAVEACTTLEEFTTLITCRGERSLFAMLECFEIFVPIVRGNLVLLEQLAFDFCQRQFSQRVMYTEVRYSPHFLVKLAEKECEDEGKDGSGDGSDDSDNDINSNSNSDDRGTMKKHKGTGTGARDVIDAITRGLRRGEKEYGIKVNQILCCIAWRPDWAREVVELARDYKDNYPCAVVGVDIAAGEDHFDQEKLPHLYEPHYEAFQIAQEYDLNITIHAGEVGDSQFVRKAVNEYGARRIGHGYKIACEPDVMEEMRRKNIHFEVCPTSSNETGGWAYDGDGRDNSDNSGECGGKEWKKHPAIDMIRYGLNVGINSDDPAVFDTSLTWQYRIGVGKMGMSKDAIITCLQNSISSAFVEEDVKVWMRNRVDIFLEEHDECMNET</sequence>
<evidence type="ECO:0000313" key="11">
    <source>
        <dbReference type="EMBL" id="CAE0467927.1"/>
    </source>
</evidence>
<protein>
    <recommendedName>
        <fullName evidence="4">adenosine deaminase</fullName>
        <ecNumber evidence="4">3.5.4.4</ecNumber>
    </recommendedName>
</protein>
<evidence type="ECO:0000256" key="5">
    <source>
        <dbReference type="ARBA" id="ARBA00022723"/>
    </source>
</evidence>
<dbReference type="GO" id="GO:0046103">
    <property type="term" value="P:inosine biosynthetic process"/>
    <property type="evidence" value="ECO:0007669"/>
    <property type="project" value="TreeGrafter"/>
</dbReference>
<comment type="cofactor">
    <cofactor evidence="1">
        <name>Zn(2+)</name>
        <dbReference type="ChEBI" id="CHEBI:29105"/>
    </cofactor>
</comment>
<dbReference type="GO" id="GO:0060169">
    <property type="term" value="P:negative regulation of adenosine receptor signaling pathway"/>
    <property type="evidence" value="ECO:0007669"/>
    <property type="project" value="TreeGrafter"/>
</dbReference>
<dbReference type="EMBL" id="HBIO01016591">
    <property type="protein sequence ID" value="CAE0467927.1"/>
    <property type="molecule type" value="Transcribed_RNA"/>
</dbReference>
<dbReference type="GO" id="GO:0006166">
    <property type="term" value="P:purine ribonucleoside salvage"/>
    <property type="evidence" value="ECO:0007669"/>
    <property type="project" value="UniProtKB-KW"/>
</dbReference>
<evidence type="ECO:0000256" key="4">
    <source>
        <dbReference type="ARBA" id="ARBA00012784"/>
    </source>
</evidence>
<feature type="region of interest" description="Disordered" evidence="9">
    <location>
        <begin position="1"/>
        <end position="34"/>
    </location>
</feature>
<evidence type="ECO:0000256" key="8">
    <source>
        <dbReference type="ARBA" id="ARBA00022833"/>
    </source>
</evidence>
<dbReference type="Pfam" id="PF00962">
    <property type="entry name" value="A_deaminase"/>
    <property type="match status" value="2"/>
</dbReference>
<feature type="region of interest" description="Disordered" evidence="9">
    <location>
        <begin position="214"/>
        <end position="251"/>
    </location>
</feature>
<keyword evidence="7" id="KW-0378">Hydrolase</keyword>
<name>A0A7S3Q706_9STRA</name>
<evidence type="ECO:0000256" key="3">
    <source>
        <dbReference type="ARBA" id="ARBA00006676"/>
    </source>
</evidence>
<dbReference type="InterPro" id="IPR001365">
    <property type="entry name" value="A_deaminase_dom"/>
</dbReference>
<keyword evidence="6" id="KW-0660">Purine salvage</keyword>
<feature type="compositionally biased region" description="Low complexity" evidence="9">
    <location>
        <begin position="24"/>
        <end position="33"/>
    </location>
</feature>
<keyword evidence="8" id="KW-0862">Zinc</keyword>
<dbReference type="SUPFAM" id="SSF51556">
    <property type="entry name" value="Metallo-dependent hydrolases"/>
    <property type="match status" value="1"/>
</dbReference>
<dbReference type="GO" id="GO:0004000">
    <property type="term" value="F:adenosine deaminase activity"/>
    <property type="evidence" value="ECO:0007669"/>
    <property type="project" value="UniProtKB-ARBA"/>
</dbReference>
<reference evidence="11" key="1">
    <citation type="submission" date="2021-01" db="EMBL/GenBank/DDBJ databases">
        <authorList>
            <person name="Corre E."/>
            <person name="Pelletier E."/>
            <person name="Niang G."/>
            <person name="Scheremetjew M."/>
            <person name="Finn R."/>
            <person name="Kale V."/>
            <person name="Holt S."/>
            <person name="Cochrane G."/>
            <person name="Meng A."/>
            <person name="Brown T."/>
            <person name="Cohen L."/>
        </authorList>
    </citation>
    <scope>NUCLEOTIDE SEQUENCE</scope>
    <source>
        <strain evidence="11">MM31A-1</strain>
    </source>
</reference>
<dbReference type="InterPro" id="IPR032466">
    <property type="entry name" value="Metal_Hydrolase"/>
</dbReference>
<dbReference type="AlphaFoldDB" id="A0A7S3Q706"/>
<feature type="domain" description="Adenosine deaminase" evidence="10">
    <location>
        <begin position="426"/>
        <end position="500"/>
    </location>
</feature>
<comment type="similarity">
    <text evidence="3">Belongs to the metallo-dependent hydrolases superfamily. Adenosine and AMP deaminases family.</text>
</comment>
<gene>
    <name evidence="11" type="ORF">CDEB00056_LOCUS12780</name>
</gene>
<dbReference type="GO" id="GO:0006154">
    <property type="term" value="P:adenosine catabolic process"/>
    <property type="evidence" value="ECO:0007669"/>
    <property type="project" value="TreeGrafter"/>
</dbReference>
<dbReference type="EC" id="3.5.4.4" evidence="4"/>
<evidence type="ECO:0000256" key="9">
    <source>
        <dbReference type="SAM" id="MobiDB-lite"/>
    </source>
</evidence>